<dbReference type="AlphaFoldDB" id="A0A917U3E1"/>
<accession>A0A917U3E1</accession>
<protein>
    <recommendedName>
        <fullName evidence="6">Tetratricopeptide repeat protein</fullName>
    </recommendedName>
</protein>
<evidence type="ECO:0000313" key="4">
    <source>
        <dbReference type="EMBL" id="GGM54861.1"/>
    </source>
</evidence>
<dbReference type="PROSITE" id="PS50005">
    <property type="entry name" value="TPR"/>
    <property type="match status" value="1"/>
</dbReference>
<comment type="caution">
    <text evidence="4">The sequence shown here is derived from an EMBL/GenBank/DDBJ whole genome shotgun (WGS) entry which is preliminary data.</text>
</comment>
<dbReference type="PANTHER" id="PTHR44858">
    <property type="entry name" value="TETRATRICOPEPTIDE REPEAT PROTEIN 6"/>
    <property type="match status" value="1"/>
</dbReference>
<dbReference type="PANTHER" id="PTHR44858:SF1">
    <property type="entry name" value="UDP-N-ACETYLGLUCOSAMINE--PEPTIDE N-ACETYLGLUCOSAMINYLTRANSFERASE SPINDLY-RELATED"/>
    <property type="match status" value="1"/>
</dbReference>
<organism evidence="4 5">
    <name type="scientific">Dactylosporangium sucinum</name>
    <dbReference type="NCBI Taxonomy" id="1424081"/>
    <lineage>
        <taxon>Bacteria</taxon>
        <taxon>Bacillati</taxon>
        <taxon>Actinomycetota</taxon>
        <taxon>Actinomycetes</taxon>
        <taxon>Micromonosporales</taxon>
        <taxon>Micromonosporaceae</taxon>
        <taxon>Dactylosporangium</taxon>
    </lineage>
</organism>
<dbReference type="Proteomes" id="UP000642070">
    <property type="component" value="Unassembled WGS sequence"/>
</dbReference>
<dbReference type="InterPro" id="IPR011990">
    <property type="entry name" value="TPR-like_helical_dom_sf"/>
</dbReference>
<dbReference type="Gene3D" id="1.25.40.10">
    <property type="entry name" value="Tetratricopeptide repeat domain"/>
    <property type="match status" value="2"/>
</dbReference>
<evidence type="ECO:0000256" key="3">
    <source>
        <dbReference type="PROSITE-ProRule" id="PRU00339"/>
    </source>
</evidence>
<dbReference type="RefSeq" id="WP_190253873.1">
    <property type="nucleotide sequence ID" value="NZ_BMPI01000037.1"/>
</dbReference>
<evidence type="ECO:0000313" key="5">
    <source>
        <dbReference type="Proteomes" id="UP000642070"/>
    </source>
</evidence>
<dbReference type="SUPFAM" id="SSF48452">
    <property type="entry name" value="TPR-like"/>
    <property type="match status" value="1"/>
</dbReference>
<gene>
    <name evidence="4" type="ORF">GCM10007977_065660</name>
</gene>
<sequence>MILACSGWGCNRLISVSSVPGGNPVARADPEHYAMQFQICPDCHKNFCDRCVPKGRLFSAARCRDCGGKLVDGAQRTKVLAQPKAAVVQLDAKGYDQAVDGDMSGALATFEEVVRQRPEFAAAHFHRALALRNLGRPADAIGALERVVQLDPGYAQALFDIGGIHRSANDLAAAVVAYDRALAVNPRYVSALVNKAISLSDGGRPEEAVRAADEAIRVVESGETPDDVPNARAYAYGAKAAALLTLGRWQESLDAVDVAIDDGPDDYDNYKNRALALEQLGRLEESRHAASIAAGLRR</sequence>
<evidence type="ECO:0008006" key="6">
    <source>
        <dbReference type="Google" id="ProtNLM"/>
    </source>
</evidence>
<evidence type="ECO:0000256" key="2">
    <source>
        <dbReference type="ARBA" id="ARBA00022803"/>
    </source>
</evidence>
<keyword evidence="2 3" id="KW-0802">TPR repeat</keyword>
<dbReference type="SMART" id="SM00028">
    <property type="entry name" value="TPR"/>
    <property type="match status" value="5"/>
</dbReference>
<feature type="repeat" description="TPR" evidence="3">
    <location>
        <begin position="155"/>
        <end position="188"/>
    </location>
</feature>
<keyword evidence="1" id="KW-0677">Repeat</keyword>
<dbReference type="Pfam" id="PF13432">
    <property type="entry name" value="TPR_16"/>
    <property type="match status" value="2"/>
</dbReference>
<reference evidence="4" key="1">
    <citation type="journal article" date="2014" name="Int. J. Syst. Evol. Microbiol.">
        <title>Complete genome sequence of Corynebacterium casei LMG S-19264T (=DSM 44701T), isolated from a smear-ripened cheese.</title>
        <authorList>
            <consortium name="US DOE Joint Genome Institute (JGI-PGF)"/>
            <person name="Walter F."/>
            <person name="Albersmeier A."/>
            <person name="Kalinowski J."/>
            <person name="Ruckert C."/>
        </authorList>
    </citation>
    <scope>NUCLEOTIDE SEQUENCE</scope>
    <source>
        <strain evidence="4">JCM 19831</strain>
    </source>
</reference>
<proteinExistence type="predicted"/>
<reference evidence="4" key="2">
    <citation type="submission" date="2020-09" db="EMBL/GenBank/DDBJ databases">
        <authorList>
            <person name="Sun Q."/>
            <person name="Ohkuma M."/>
        </authorList>
    </citation>
    <scope>NUCLEOTIDE SEQUENCE</scope>
    <source>
        <strain evidence="4">JCM 19831</strain>
    </source>
</reference>
<keyword evidence="5" id="KW-1185">Reference proteome</keyword>
<dbReference type="EMBL" id="BMPI01000037">
    <property type="protein sequence ID" value="GGM54861.1"/>
    <property type="molecule type" value="Genomic_DNA"/>
</dbReference>
<dbReference type="InterPro" id="IPR050498">
    <property type="entry name" value="Ycf3"/>
</dbReference>
<dbReference type="InterPro" id="IPR019734">
    <property type="entry name" value="TPR_rpt"/>
</dbReference>
<name>A0A917U3E1_9ACTN</name>
<evidence type="ECO:0000256" key="1">
    <source>
        <dbReference type="ARBA" id="ARBA00022737"/>
    </source>
</evidence>